<feature type="region of interest" description="Disordered" evidence="11">
    <location>
        <begin position="1605"/>
        <end position="1641"/>
    </location>
</feature>
<evidence type="ECO:0000256" key="5">
    <source>
        <dbReference type="ARBA" id="ARBA00022892"/>
    </source>
</evidence>
<feature type="compositionally biased region" description="Low complexity" evidence="11">
    <location>
        <begin position="658"/>
        <end position="681"/>
    </location>
</feature>
<evidence type="ECO:0000256" key="11">
    <source>
        <dbReference type="SAM" id="MobiDB-lite"/>
    </source>
</evidence>
<evidence type="ECO:0000256" key="8">
    <source>
        <dbReference type="ARBA" id="ARBA00023136"/>
    </source>
</evidence>
<keyword evidence="3 10" id="KW-0813">Transport</keyword>
<evidence type="ECO:0000313" key="15">
    <source>
        <dbReference type="EMBL" id="PHH83417.1"/>
    </source>
</evidence>
<feature type="compositionally biased region" description="Polar residues" evidence="11">
    <location>
        <begin position="1872"/>
        <end position="1885"/>
    </location>
</feature>
<keyword evidence="4 10" id="KW-0256">Endoplasmic reticulum</keyword>
<dbReference type="InterPro" id="IPR024468">
    <property type="entry name" value="Sec16_N"/>
</dbReference>
<evidence type="ECO:0000259" key="12">
    <source>
        <dbReference type="Pfam" id="PF12931"/>
    </source>
</evidence>
<comment type="subcellular location">
    <subcellularLocation>
        <location evidence="1">Endoplasmic reticulum membrane</location>
        <topology evidence="1">Peripheral membrane protein</topology>
        <orientation evidence="1">Cytoplasmic side</orientation>
    </subcellularLocation>
</comment>
<dbReference type="GO" id="GO:0006914">
    <property type="term" value="P:autophagy"/>
    <property type="evidence" value="ECO:0007669"/>
    <property type="project" value="UniProtKB-KW"/>
</dbReference>
<feature type="compositionally biased region" description="Polar residues" evidence="11">
    <location>
        <begin position="1920"/>
        <end position="1930"/>
    </location>
</feature>
<feature type="compositionally biased region" description="Polar residues" evidence="11">
    <location>
        <begin position="81"/>
        <end position="91"/>
    </location>
</feature>
<feature type="compositionally biased region" description="Polar residues" evidence="11">
    <location>
        <begin position="866"/>
        <end position="881"/>
    </location>
</feature>
<dbReference type="InterPro" id="IPR024340">
    <property type="entry name" value="Sec16_CCD"/>
</dbReference>
<feature type="compositionally biased region" description="Low complexity" evidence="11">
    <location>
        <begin position="634"/>
        <end position="650"/>
    </location>
</feature>
<dbReference type="Pfam" id="PF12932">
    <property type="entry name" value="Sec16"/>
    <property type="match status" value="1"/>
</dbReference>
<feature type="compositionally biased region" description="Basic and acidic residues" evidence="11">
    <location>
        <begin position="379"/>
        <end position="390"/>
    </location>
</feature>
<keyword evidence="8 10" id="KW-0472">Membrane</keyword>
<feature type="compositionally biased region" description="Low complexity" evidence="11">
    <location>
        <begin position="53"/>
        <end position="65"/>
    </location>
</feature>
<dbReference type="EMBL" id="NJEU01000014">
    <property type="protein sequence ID" value="PHH83417.1"/>
    <property type="molecule type" value="Genomic_DNA"/>
</dbReference>
<feature type="compositionally biased region" description="Polar residues" evidence="11">
    <location>
        <begin position="531"/>
        <end position="557"/>
    </location>
</feature>
<feature type="compositionally biased region" description="Polar residues" evidence="11">
    <location>
        <begin position="270"/>
        <end position="284"/>
    </location>
</feature>
<feature type="region of interest" description="Disordered" evidence="11">
    <location>
        <begin position="1696"/>
        <end position="1807"/>
    </location>
</feature>
<feature type="compositionally biased region" description="Polar residues" evidence="11">
    <location>
        <begin position="1943"/>
        <end position="1952"/>
    </location>
</feature>
<dbReference type="GO" id="GO:0070971">
    <property type="term" value="C:endoplasmic reticulum exit site"/>
    <property type="evidence" value="ECO:0007669"/>
    <property type="project" value="TreeGrafter"/>
</dbReference>
<dbReference type="PANTHER" id="PTHR13402:SF6">
    <property type="entry name" value="SECRETORY 16, ISOFORM I"/>
    <property type="match status" value="1"/>
</dbReference>
<accession>A0A2C5ZQP5</accession>
<gene>
    <name evidence="15" type="ORF">CDD82_1351</name>
</gene>
<comment type="function">
    <text evidence="9 10">Involved in the initiation of assembly of the COPII coat required for the formation of transport vesicles from the endoplasmic reticulum (ER) and the selection of cargo molecules. Also involved in autophagy.</text>
</comment>
<keyword evidence="5 10" id="KW-0931">ER-Golgi transport</keyword>
<dbReference type="Gene3D" id="1.25.40.1030">
    <property type="match status" value="1"/>
</dbReference>
<feature type="compositionally biased region" description="Polar residues" evidence="11">
    <location>
        <begin position="161"/>
        <end position="173"/>
    </location>
</feature>
<feature type="compositionally biased region" description="Acidic residues" evidence="11">
    <location>
        <begin position="490"/>
        <end position="504"/>
    </location>
</feature>
<comment type="caution">
    <text evidence="15">The sequence shown here is derived from an EMBL/GenBank/DDBJ whole genome shotgun (WGS) entry which is preliminary data.</text>
</comment>
<feature type="compositionally biased region" description="Basic and acidic residues" evidence="11">
    <location>
        <begin position="1772"/>
        <end position="1792"/>
    </location>
</feature>
<feature type="compositionally biased region" description="Basic residues" evidence="11">
    <location>
        <begin position="1965"/>
        <end position="1974"/>
    </location>
</feature>
<feature type="region of interest" description="Disordered" evidence="11">
    <location>
        <begin position="335"/>
        <end position="1007"/>
    </location>
</feature>
<dbReference type="GO" id="GO:0015031">
    <property type="term" value="P:protein transport"/>
    <property type="evidence" value="ECO:0007669"/>
    <property type="project" value="UniProtKB-KW"/>
</dbReference>
<dbReference type="InterPro" id="IPR024298">
    <property type="entry name" value="Sec16_Sec23-bd"/>
</dbReference>
<dbReference type="OrthoDB" id="8918678at2759"/>
<feature type="compositionally biased region" description="Low complexity" evidence="11">
    <location>
        <begin position="771"/>
        <end position="807"/>
    </location>
</feature>
<feature type="compositionally biased region" description="Polar residues" evidence="11">
    <location>
        <begin position="934"/>
        <end position="947"/>
    </location>
</feature>
<feature type="region of interest" description="Disordered" evidence="11">
    <location>
        <begin position="1"/>
        <end position="209"/>
    </location>
</feature>
<dbReference type="FunFam" id="1.25.40.1030:FF:000008">
    <property type="entry name" value="Protein transport protein sec16"/>
    <property type="match status" value="1"/>
</dbReference>
<protein>
    <recommendedName>
        <fullName evidence="10">Protein transport protein sec16</fullName>
    </recommendedName>
</protein>
<dbReference type="Pfam" id="PF12935">
    <property type="entry name" value="Sec16_N"/>
    <property type="match status" value="1"/>
</dbReference>
<evidence type="ECO:0000256" key="3">
    <source>
        <dbReference type="ARBA" id="ARBA00022448"/>
    </source>
</evidence>
<keyword evidence="6 10" id="KW-0653">Protein transport</keyword>
<dbReference type="Proteomes" id="UP000224854">
    <property type="component" value="Unassembled WGS sequence"/>
</dbReference>
<reference evidence="15 16" key="1">
    <citation type="submission" date="2017-06" db="EMBL/GenBank/DDBJ databases">
        <title>Ant-infecting Ophiocordyceps genomes reveal a high diversity of potential behavioral manipulation genes and a possible major role for enterotoxins.</title>
        <authorList>
            <person name="De Bekker C."/>
            <person name="Evans H.C."/>
            <person name="Brachmann A."/>
            <person name="Hughes D.P."/>
        </authorList>
    </citation>
    <scope>NUCLEOTIDE SEQUENCE [LARGE SCALE GENOMIC DNA]</scope>
    <source>
        <strain evidence="15 16">1348a</strain>
    </source>
</reference>
<dbReference type="GO" id="GO:0070973">
    <property type="term" value="P:protein localization to endoplasmic reticulum exit site"/>
    <property type="evidence" value="ECO:0007669"/>
    <property type="project" value="TreeGrafter"/>
</dbReference>
<feature type="compositionally biased region" description="Polar residues" evidence="11">
    <location>
        <begin position="820"/>
        <end position="834"/>
    </location>
</feature>
<feature type="domain" description="Sec16 N-terminal" evidence="14">
    <location>
        <begin position="313"/>
        <end position="480"/>
    </location>
</feature>
<evidence type="ECO:0000256" key="1">
    <source>
        <dbReference type="ARBA" id="ARBA00004397"/>
    </source>
</evidence>
<sequence length="1982" mass="210790">MASRPPGSSWNPALMPGSDISPDLDYTTSEREPVESAIPAPEPPVHVEELNHSPQDAPSSASPDPFLSNAVVNQAEEQEPIVQNSPNQDHQFQPLDEQVNVDAQTTHSYEQDEFNGASGADPEAVEALFEQSAAHPSAEEHNQDGELATMSSTTLEDDRTGSNASKTVSNTADIETEWGMEGTEKIADDGIPSHPETTGIAHGQHSSSLSFARTVSHQVSFIDEEETDWTLPHPGPDVSTFLPPSAERSNFFPPVPPVQSTDSKSEHQPLPSTQASDILGTISNYDDAESQDLAPDTQQEGFWQSIGGEVQSFEAQASEARYEEGIPLISHESEVMEQEPMEQESMESGDGDLGDPFAGDGENEDDFFSQMHQPAQPQTEERREPLERKSTMQVIGTTTPEPVSRQNTLGSTVEEQDEDPGVQSQQNDDAANNDYLSALKDEQGHAEALPSEDIESKWQQAFAGDDEDEFLFDEPATEHQDVDPAAFLGSDDEGLLDDDADEAVPEPQPVPPAPANQHASVPSRYTPVSLPAQQTSSPYVPQGTTPTQPSVIQQGPFSSALYAPSQYGQAPAPRPQPSSTQSFVDKAKGGYSSPYDLPSDLMPTTVQPRKRASMIQLPNEPTAHPPRSTNMYSPAQNAPFSAAPAQAPVAAPVPAPAPGATAQRPPPTHTSSTPTMHSQSSFFQELPVSSKPRQGAKTAGPQSPAVASPPPQSNYALPGAPHQTSVSPYAAVGNLVQPERVSPYAPLQHPSSGPAPMQAPGPAPPGNTRYSSAPAQAQLQQTAPAPTSSRYSPVPAGPRPGSSSGPASNPPQPALPHLPRTSSPLAQFETSINNPDRRSSASFEPRLSRVASLPPTHEVDEDEENGASQAYPVSNNASRFSPASVPSVARQTPPLVSSKPGPPAPSPPKRSTTNYAPQAAPATQPGFVPPPRPSTQSPGTTRSNQGYRPSDHGARPSSAHSMAPRTHHVPMSQQVYGASAGARSNPLSTHSANLVPPTDGREHDPLQRWKGVPLIAWGVGGTVITSFPKSSPRYSVAQTAPVVLRTPGEVRVQNIREIDALSEQHVKFPGPLKGKSKKKEALAWLSAGIDAQEKEIPDVTFHSQLSLEAKRGVERLLLWRLLRIFIEFDGALEGSSAVEQAVRGVLSPAVTSPMAENDGLYYAAATFAPKTGSTNVAYADAADGSAVEKMRNSLLRGDRESAVWAAVDKRLWGHAMLISHTVSPDLYKRVAQEFVRKEVNYPGHSNESMAALYKVLSGNFDDCVDELVPIHARAGLQLVSKEASSGSTKDVMDGLDKWRETLTLILSNRSTDDVRGLNALGKLLASYGRAEAAQICFIFSRTQSVFGGLDDGDADFVLVGSDHRQQPDGFFKETEALQLSEMYEYGLSLAGGAAASAGAPHLAGYKLQHAITLAEYGYRDKALQYCDSISAAIVSQTRRSPYHHVVLQAAVDDFSKRLKQAPKDGSSSWMSKPSMGKVSDSMWNRFNKFVAGDEGGEGSAGGMHDAGNGPFARIAATPSMSRSPSASNFDNFSTTSPIYGASAPVSASAHAPVMTSRYAPASGQAAVAPNPYAPVSEYAPGPAASYAPAQYPAAAASLGPSINDVPRNSYAPTHPGTSQSPAVGHGGYVPPTYSPQASGYHPVSQVVSPAVTAQHHAHQPPHSRDFQPSALQASPIIYPMDNSMVAGTSMENMPSSVAAANDQGYAKETTSSHGGYVPPSYQPYGYEPPSYQPEPETTSDETQDGPQAKKKSFMDDDDHLPALRPQGNSKPDQNREHDELFRKAVEEDEKRAAAQQANKKGWGFTGWFKGAKKNEANIGEATANKPIRAKLGDESSFVYDPDLKRWVNKKPGAENTEAKKSTPPPPKAVLRSASSTLAPSVSEMMSSGGRASAPPRAPPPHASEESAQKPPDLNVGAGTPSMSRQASSSGPMAHLASEPPSRPGTSMSNASSIDDLLGAAGPRKSGPKKPRKSGRYVDVMAK</sequence>
<dbReference type="GO" id="GO:0016192">
    <property type="term" value="P:vesicle-mediated transport"/>
    <property type="evidence" value="ECO:0007669"/>
    <property type="project" value="UniProtKB-KW"/>
</dbReference>
<evidence type="ECO:0000256" key="4">
    <source>
        <dbReference type="ARBA" id="ARBA00022824"/>
    </source>
</evidence>
<evidence type="ECO:0000256" key="6">
    <source>
        <dbReference type="ARBA" id="ARBA00022927"/>
    </source>
</evidence>
<evidence type="ECO:0000256" key="10">
    <source>
        <dbReference type="RuleBase" id="RU364101"/>
    </source>
</evidence>
<feature type="domain" description="Sec16 central conserved" evidence="13">
    <location>
        <begin position="1012"/>
        <end position="1130"/>
    </location>
</feature>
<evidence type="ECO:0000313" key="16">
    <source>
        <dbReference type="Proteomes" id="UP000224854"/>
    </source>
</evidence>
<dbReference type="CDD" id="cd09233">
    <property type="entry name" value="ACE1-Sec16-like"/>
    <property type="match status" value="1"/>
</dbReference>
<feature type="region of interest" description="Disordered" evidence="11">
    <location>
        <begin position="1819"/>
        <end position="1982"/>
    </location>
</feature>
<dbReference type="GO" id="GO:0012507">
    <property type="term" value="C:ER to Golgi transport vesicle membrane"/>
    <property type="evidence" value="ECO:0007669"/>
    <property type="project" value="TreeGrafter"/>
</dbReference>
<dbReference type="PANTHER" id="PTHR13402">
    <property type="entry name" value="RGPR-RELATED"/>
    <property type="match status" value="1"/>
</dbReference>
<evidence type="ECO:0000256" key="9">
    <source>
        <dbReference type="ARBA" id="ARBA00024687"/>
    </source>
</evidence>
<evidence type="ECO:0000259" key="14">
    <source>
        <dbReference type="Pfam" id="PF12935"/>
    </source>
</evidence>
<feature type="domain" description="Sec16 Sec23-binding" evidence="12">
    <location>
        <begin position="1191"/>
        <end position="1493"/>
    </location>
</feature>
<proteinExistence type="inferred from homology"/>
<dbReference type="GO" id="GO:0005789">
    <property type="term" value="C:endoplasmic reticulum membrane"/>
    <property type="evidence" value="ECO:0007669"/>
    <property type="project" value="UniProtKB-SubCell"/>
</dbReference>
<keyword evidence="7 10" id="KW-0072">Autophagy</keyword>
<name>A0A2C5ZQP5_9HYPO</name>
<comment type="similarity">
    <text evidence="2 10">Belongs to the SEC16 family.</text>
</comment>
<evidence type="ECO:0000256" key="7">
    <source>
        <dbReference type="ARBA" id="ARBA00023006"/>
    </source>
</evidence>
<feature type="compositionally biased region" description="Acidic residues" evidence="11">
    <location>
        <begin position="335"/>
        <end position="353"/>
    </location>
</feature>
<dbReference type="GO" id="GO:0007030">
    <property type="term" value="P:Golgi organization"/>
    <property type="evidence" value="ECO:0007669"/>
    <property type="project" value="TreeGrafter"/>
</dbReference>
<organism evidence="15 16">
    <name type="scientific">Ophiocordyceps australis</name>
    <dbReference type="NCBI Taxonomy" id="1399860"/>
    <lineage>
        <taxon>Eukaryota</taxon>
        <taxon>Fungi</taxon>
        <taxon>Dikarya</taxon>
        <taxon>Ascomycota</taxon>
        <taxon>Pezizomycotina</taxon>
        <taxon>Sordariomycetes</taxon>
        <taxon>Hypocreomycetidae</taxon>
        <taxon>Hypocreales</taxon>
        <taxon>Ophiocordycipitaceae</taxon>
        <taxon>Ophiocordyceps</taxon>
    </lineage>
</organism>
<feature type="compositionally biased region" description="Polar residues" evidence="11">
    <location>
        <begin position="1"/>
        <end position="11"/>
    </location>
</feature>
<feature type="region of interest" description="Disordered" evidence="11">
    <location>
        <begin position="226"/>
        <end position="321"/>
    </location>
</feature>
<feature type="compositionally biased region" description="Polar residues" evidence="11">
    <location>
        <begin position="391"/>
        <end position="413"/>
    </location>
</feature>
<dbReference type="Pfam" id="PF12931">
    <property type="entry name" value="TPR_Sec16"/>
    <property type="match status" value="1"/>
</dbReference>
<evidence type="ECO:0000259" key="13">
    <source>
        <dbReference type="Pfam" id="PF12932"/>
    </source>
</evidence>
<keyword evidence="16" id="KW-1185">Reference proteome</keyword>
<evidence type="ECO:0000256" key="2">
    <source>
        <dbReference type="ARBA" id="ARBA00005927"/>
    </source>
</evidence>